<keyword evidence="5" id="KW-0472">Membrane</keyword>
<sequence length="279" mass="32199">MKHFIASNLITFIVFLLKLLKRDTRKSIVFWLAEKIIMGFEKTKCRALSNLRVAYPYNTDEENLRIAVRSYQNIAFGVVECFWLQELEQQIDIVCDAQTLDILSREGGVSIATMHTSCFELVPFAIQHLTGNVTTLSKIPKFLSKAKSIYHSANIDVIDKHDSNPIIALLKASRDNRAVCLHSDHYAQETPVSFFGCKTQAPTGAALISSYGKMPILMCYTVLKDNNRYDVVIERFVDGYVDNNKEEISLTMGKLYQRFEEVIYKHPEQWYWSYNRFRP</sequence>
<gene>
    <name evidence="7" type="ORF">PAUR_b0610</name>
</gene>
<keyword evidence="6" id="KW-0012">Acyltransferase</keyword>
<protein>
    <recommendedName>
        <fullName evidence="9">Lipid A biosynthesis acyltransferase</fullName>
    </recommendedName>
</protein>
<evidence type="ECO:0000256" key="3">
    <source>
        <dbReference type="ARBA" id="ARBA00022519"/>
    </source>
</evidence>
<proteinExistence type="predicted"/>
<dbReference type="EMBL" id="AQGV01000015">
    <property type="protein sequence ID" value="MBE0370548.1"/>
    <property type="molecule type" value="Genomic_DNA"/>
</dbReference>
<keyword evidence="8" id="KW-1185">Reference proteome</keyword>
<dbReference type="CDD" id="cd07984">
    <property type="entry name" value="LPLAT_LABLAT-like"/>
    <property type="match status" value="1"/>
</dbReference>
<evidence type="ECO:0008006" key="9">
    <source>
        <dbReference type="Google" id="ProtNLM"/>
    </source>
</evidence>
<dbReference type="PANTHER" id="PTHR30606:SF10">
    <property type="entry name" value="PHOSPHATIDYLINOSITOL MANNOSIDE ACYLTRANSFERASE"/>
    <property type="match status" value="1"/>
</dbReference>
<evidence type="ECO:0000256" key="6">
    <source>
        <dbReference type="ARBA" id="ARBA00023315"/>
    </source>
</evidence>
<dbReference type="PANTHER" id="PTHR30606">
    <property type="entry name" value="LIPID A BIOSYNTHESIS LAUROYL ACYLTRANSFERASE"/>
    <property type="match status" value="1"/>
</dbReference>
<organism evidence="7 8">
    <name type="scientific">Pseudoalteromonas aurantia 208</name>
    <dbReference type="NCBI Taxonomy" id="1314867"/>
    <lineage>
        <taxon>Bacteria</taxon>
        <taxon>Pseudomonadati</taxon>
        <taxon>Pseudomonadota</taxon>
        <taxon>Gammaproteobacteria</taxon>
        <taxon>Alteromonadales</taxon>
        <taxon>Pseudoalteromonadaceae</taxon>
        <taxon>Pseudoalteromonas</taxon>
    </lineage>
</organism>
<dbReference type="Pfam" id="PF03279">
    <property type="entry name" value="Lip_A_acyltrans"/>
    <property type="match status" value="1"/>
</dbReference>
<evidence type="ECO:0000256" key="1">
    <source>
        <dbReference type="ARBA" id="ARBA00004533"/>
    </source>
</evidence>
<keyword evidence="4" id="KW-0808">Transferase</keyword>
<comment type="caution">
    <text evidence="7">The sequence shown here is derived from an EMBL/GenBank/DDBJ whole genome shotgun (WGS) entry which is preliminary data.</text>
</comment>
<evidence type="ECO:0000313" key="8">
    <source>
        <dbReference type="Proteomes" id="UP000615755"/>
    </source>
</evidence>
<keyword evidence="3" id="KW-0997">Cell inner membrane</keyword>
<reference evidence="7 8" key="1">
    <citation type="submission" date="2015-03" db="EMBL/GenBank/DDBJ databases">
        <title>Genome sequence of Pseudoalteromonas aurantia.</title>
        <authorList>
            <person name="Xie B.-B."/>
            <person name="Rong J.-C."/>
            <person name="Qin Q.-L."/>
            <person name="Zhang Y.-Z."/>
        </authorList>
    </citation>
    <scope>NUCLEOTIDE SEQUENCE [LARGE SCALE GENOMIC DNA]</scope>
    <source>
        <strain evidence="7 8">208</strain>
    </source>
</reference>
<evidence type="ECO:0000256" key="4">
    <source>
        <dbReference type="ARBA" id="ARBA00022679"/>
    </source>
</evidence>
<dbReference type="InterPro" id="IPR004960">
    <property type="entry name" value="LipA_acyltrans"/>
</dbReference>
<keyword evidence="2" id="KW-1003">Cell membrane</keyword>
<dbReference type="RefSeq" id="WP_192509637.1">
    <property type="nucleotide sequence ID" value="NZ_AQGV01000015.1"/>
</dbReference>
<evidence type="ECO:0000313" key="7">
    <source>
        <dbReference type="EMBL" id="MBE0370548.1"/>
    </source>
</evidence>
<dbReference type="Proteomes" id="UP000615755">
    <property type="component" value="Unassembled WGS sequence"/>
</dbReference>
<accession>A0ABR9ELF0</accession>
<evidence type="ECO:0000256" key="5">
    <source>
        <dbReference type="ARBA" id="ARBA00023136"/>
    </source>
</evidence>
<evidence type="ECO:0000256" key="2">
    <source>
        <dbReference type="ARBA" id="ARBA00022475"/>
    </source>
</evidence>
<name>A0ABR9ELF0_9GAMM</name>
<comment type="subcellular location">
    <subcellularLocation>
        <location evidence="1">Cell inner membrane</location>
    </subcellularLocation>
</comment>